<evidence type="ECO:0000313" key="1">
    <source>
        <dbReference type="EMBL" id="ABW27492.1"/>
    </source>
</evidence>
<dbReference type="CAZy" id="GT2">
    <property type="family name" value="Glycosyltransferase Family 2"/>
</dbReference>
<sequence length="456" mass="51978">MISKAIRRYLDHYAEPIARMIQVEWLSALDQTYQYVLVLPLFDEALDCLESILPNSTHHTLVVAVVNASEDANRAEIQRTQAFLAQFQPHPQLPFTVVNNPSGNTLLLIDCCTSSRQLPPKQGVGLARKIGSDIALACIAAQTIQTPWIYCSDGDVQLPEDYFATPNFGPDVAVAIYPFRHHPHHPDILEYEISLRYYVLGLAQAGSPYAFQTIGSLLKINAEHYAKVRGFPKRQAAEDFYMLNKLAKTGQVIRLKQPTVVLSSRLSHRVPFGTGAAMVKLSQDPGFHLYHPQIFGELQRWLALEQHLWQGLRPHAFPDVTMSFQAWWQQQHLAPSLLETLLHLKVDQALQQAFQQCQDFPHFQFYLRVWFDAFRTLKFVHYQRDHYWPSLPIPEAITLFKGSNLCNFSQRPPHSLPVSHQELQPSSPKILDIMQELCTLELQLPTYVGPTQSLTP</sequence>
<keyword evidence="2" id="KW-1185">Reference proteome</keyword>
<dbReference type="SUPFAM" id="SSF53448">
    <property type="entry name" value="Nucleotide-diphospho-sugar transferases"/>
    <property type="match status" value="1"/>
</dbReference>
<dbReference type="STRING" id="329726.AM1_2484"/>
<dbReference type="InterPro" id="IPR029044">
    <property type="entry name" value="Nucleotide-diphossugar_trans"/>
</dbReference>
<dbReference type="AlphaFoldDB" id="B0C4A1"/>
<dbReference type="HOGENOM" id="CLU_048229_0_0_3"/>
<evidence type="ECO:0008006" key="3">
    <source>
        <dbReference type="Google" id="ProtNLM"/>
    </source>
</evidence>
<dbReference type="KEGG" id="amr:AM1_2484"/>
<dbReference type="RefSeq" id="WP_012162953.1">
    <property type="nucleotide sequence ID" value="NC_009925.1"/>
</dbReference>
<organism evidence="1 2">
    <name type="scientific">Acaryochloris marina (strain MBIC 11017)</name>
    <dbReference type="NCBI Taxonomy" id="329726"/>
    <lineage>
        <taxon>Bacteria</taxon>
        <taxon>Bacillati</taxon>
        <taxon>Cyanobacteriota</taxon>
        <taxon>Cyanophyceae</taxon>
        <taxon>Acaryochloridales</taxon>
        <taxon>Acaryochloridaceae</taxon>
        <taxon>Acaryochloris</taxon>
    </lineage>
</organism>
<accession>B0C4A1</accession>
<reference evidence="1 2" key="1">
    <citation type="journal article" date="2008" name="Proc. Natl. Acad. Sci. U.S.A.">
        <title>Niche adaptation and genome expansion in the chlorophyll d-producing cyanobacterium Acaryochloris marina.</title>
        <authorList>
            <person name="Swingley W.D."/>
            <person name="Chen M."/>
            <person name="Cheung P.C."/>
            <person name="Conrad A.L."/>
            <person name="Dejesa L.C."/>
            <person name="Hao J."/>
            <person name="Honchak B.M."/>
            <person name="Karbach L.E."/>
            <person name="Kurdoglu A."/>
            <person name="Lahiri S."/>
            <person name="Mastrian S.D."/>
            <person name="Miyashita H."/>
            <person name="Page L."/>
            <person name="Ramakrishna P."/>
            <person name="Satoh S."/>
            <person name="Sattley W.M."/>
            <person name="Shimada Y."/>
            <person name="Taylor H.L."/>
            <person name="Tomo T."/>
            <person name="Tsuchiya T."/>
            <person name="Wang Z.T."/>
            <person name="Raymond J."/>
            <person name="Mimuro M."/>
            <person name="Blankenship R.E."/>
            <person name="Touchman J.W."/>
        </authorList>
    </citation>
    <scope>NUCLEOTIDE SEQUENCE [LARGE SCALE GENOMIC DNA]</scope>
    <source>
        <strain evidence="2">MBIC 11017</strain>
    </source>
</reference>
<proteinExistence type="predicted"/>
<dbReference type="EMBL" id="CP000828">
    <property type="protein sequence ID" value="ABW27492.1"/>
    <property type="molecule type" value="Genomic_DNA"/>
</dbReference>
<gene>
    <name evidence="1" type="ordered locus">AM1_2484</name>
</gene>
<name>B0C4A1_ACAM1</name>
<dbReference type="Proteomes" id="UP000000268">
    <property type="component" value="Chromosome"/>
</dbReference>
<protein>
    <recommendedName>
        <fullName evidence="3">Glycosyltransferase 2-like domain-containing protein</fullName>
    </recommendedName>
</protein>
<dbReference type="Gene3D" id="3.90.550.10">
    <property type="entry name" value="Spore Coat Polysaccharide Biosynthesis Protein SpsA, Chain A"/>
    <property type="match status" value="1"/>
</dbReference>
<dbReference type="eggNOG" id="COG1215">
    <property type="taxonomic scope" value="Bacteria"/>
</dbReference>
<evidence type="ECO:0000313" key="2">
    <source>
        <dbReference type="Proteomes" id="UP000000268"/>
    </source>
</evidence>